<gene>
    <name evidence="1" type="ORF">Ctaglu_25900</name>
</gene>
<protein>
    <recommendedName>
        <fullName evidence="3">Squalene cyclase C-terminal domain-containing protein</fullName>
    </recommendedName>
</protein>
<dbReference type="RefSeq" id="WP_125002344.1">
    <property type="nucleotide sequence ID" value="NZ_BHYK01000013.1"/>
</dbReference>
<evidence type="ECO:0008006" key="3">
    <source>
        <dbReference type="Google" id="ProtNLM"/>
    </source>
</evidence>
<dbReference type="CDD" id="cd00688">
    <property type="entry name" value="ISOPREN_C2_like"/>
    <property type="match status" value="1"/>
</dbReference>
<dbReference type="SUPFAM" id="SSF48239">
    <property type="entry name" value="Terpenoid cyclases/Protein prenyltransferases"/>
    <property type="match status" value="1"/>
</dbReference>
<comment type="caution">
    <text evidence="1">The sequence shown here is derived from an EMBL/GenBank/DDBJ whole genome shotgun (WGS) entry which is preliminary data.</text>
</comment>
<accession>A0A401UN58</accession>
<keyword evidence="2" id="KW-1185">Reference proteome</keyword>
<dbReference type="InterPro" id="IPR008930">
    <property type="entry name" value="Terpenoid_cyclase/PrenylTrfase"/>
</dbReference>
<name>A0A401UN58_9CLOT</name>
<evidence type="ECO:0000313" key="1">
    <source>
        <dbReference type="EMBL" id="GCD10967.1"/>
    </source>
</evidence>
<dbReference type="Gene3D" id="1.50.10.20">
    <property type="match status" value="1"/>
</dbReference>
<sequence length="315" mass="34106">MRNLKVKLMSVITILFMVLTLIGGSTINVFAQTNYDNTVYKLIGGISSNITVDDWAAMDLKKAGKIVPASYLTNLQNNLIVANGVMAKPTDYERTVLGILGAGGNPTNFSSKNYNLIEKVYNNTGIVSQGINAYVYALIALDAANFTVPTNAVWNRQNLIQGILDKQNDGGWDYFGGTADPDMTAMTLSALAPYYNTNTDVKTAVDTAINRLSQLQTAKGGFSSWGTENANSVEMVIIALYDNGIDPTTDTRFKKNNKNPIDALLGYALSNNNAFGYTNNTTANAMATEQGLRALAAYKLFKDGQGSVYKNFTVN</sequence>
<reference evidence="1 2" key="1">
    <citation type="submission" date="2018-11" db="EMBL/GenBank/DDBJ databases">
        <title>Genome sequencing and assembly of Clostridium tagluense strain A121.</title>
        <authorList>
            <person name="Murakami T."/>
            <person name="Segawa T."/>
            <person name="Shcherbakova V.A."/>
            <person name="Mori H."/>
            <person name="Yoshimura Y."/>
        </authorList>
    </citation>
    <scope>NUCLEOTIDE SEQUENCE [LARGE SCALE GENOMIC DNA]</scope>
    <source>
        <strain evidence="1 2">A121</strain>
    </source>
</reference>
<dbReference type="AlphaFoldDB" id="A0A401UN58"/>
<evidence type="ECO:0000313" key="2">
    <source>
        <dbReference type="Proteomes" id="UP000287872"/>
    </source>
</evidence>
<organism evidence="1 2">
    <name type="scientific">Clostridium tagluense</name>
    <dbReference type="NCBI Taxonomy" id="360422"/>
    <lineage>
        <taxon>Bacteria</taxon>
        <taxon>Bacillati</taxon>
        <taxon>Bacillota</taxon>
        <taxon>Clostridia</taxon>
        <taxon>Eubacteriales</taxon>
        <taxon>Clostridiaceae</taxon>
        <taxon>Clostridium</taxon>
    </lineage>
</organism>
<dbReference type="OrthoDB" id="411361at2"/>
<dbReference type="EMBL" id="BHYK01000013">
    <property type="protein sequence ID" value="GCD10967.1"/>
    <property type="molecule type" value="Genomic_DNA"/>
</dbReference>
<proteinExistence type="predicted"/>
<dbReference type="Proteomes" id="UP000287872">
    <property type="component" value="Unassembled WGS sequence"/>
</dbReference>